<evidence type="ECO:0000256" key="1">
    <source>
        <dbReference type="ARBA" id="ARBA00001255"/>
    </source>
</evidence>
<dbReference type="EMBL" id="ML014457">
    <property type="protein sequence ID" value="RKO98388.1"/>
    <property type="molecule type" value="Genomic_DNA"/>
</dbReference>
<dbReference type="InterPro" id="IPR004352">
    <property type="entry name" value="GH114_TIM-barrel"/>
</dbReference>
<comment type="catalytic activity">
    <reaction evidence="1">
        <text>Hydrolysis of terminal, non-reducing alpha-D-galactose residues in alpha-D-galactosides, including galactose oligosaccharides, galactomannans and galactolipids.</text>
        <dbReference type="EC" id="3.2.1.22"/>
    </reaction>
</comment>
<dbReference type="InterPro" id="IPR017853">
    <property type="entry name" value="GH"/>
</dbReference>
<evidence type="ECO:0000256" key="3">
    <source>
        <dbReference type="SAM" id="MobiDB-lite"/>
    </source>
</evidence>
<dbReference type="PANTHER" id="PTHR35273">
    <property type="entry name" value="ALPHA-1,4 POLYGALACTOSAMINIDASE, PUTATIVE (AFU_ORTHOLOGUE AFUA_3G07890)-RELATED"/>
    <property type="match status" value="1"/>
</dbReference>
<evidence type="ECO:0000256" key="4">
    <source>
        <dbReference type="SAM" id="SignalP"/>
    </source>
</evidence>
<name>A0A4P9X0Z2_9FUNG</name>
<dbReference type="AlphaFoldDB" id="A0A4P9X0Z2"/>
<feature type="domain" description="Glycoside-hydrolase family GH114 TIM-barrel" evidence="5">
    <location>
        <begin position="104"/>
        <end position="268"/>
    </location>
</feature>
<accession>A0A4P9X0Z2</accession>
<dbReference type="SUPFAM" id="SSF51445">
    <property type="entry name" value="(Trans)glycosidases"/>
    <property type="match status" value="1"/>
</dbReference>
<dbReference type="EC" id="3.2.1.22" evidence="2"/>
<dbReference type="OrthoDB" id="2108802at2759"/>
<evidence type="ECO:0000313" key="6">
    <source>
        <dbReference type="EMBL" id="RKO98388.1"/>
    </source>
</evidence>
<evidence type="ECO:0000256" key="2">
    <source>
        <dbReference type="ARBA" id="ARBA00012755"/>
    </source>
</evidence>
<protein>
    <recommendedName>
        <fullName evidence="2">alpha-galactosidase</fullName>
        <ecNumber evidence="2">3.2.1.22</ecNumber>
    </recommendedName>
</protein>
<sequence length="268" mass="28496">MVLIKSLVVFIGIASVQAACVPKGYKQRSSRTSKTYNAVQATAVASNAYTGKSSSATIDRSTATASQPSATASSTSDYGPPQTPSSTTPANGSWWKPTLDTKLHYQLGKDFDLATDVKDGVTAYGIDGYVTTAEVVSSMRTKGLDAICYFSAGSSEKGRPDDGDIPSEAKGNVLDGWPDENWLDIRNTAVRNVMIERMKICKQKGFVAVDPDNVDGYSNKSGFDLTAADQLEYNKFLSDTAHGLGLGVGLKNSVAQIADLVDSFDFAI</sequence>
<dbReference type="Proteomes" id="UP000274922">
    <property type="component" value="Unassembled WGS sequence"/>
</dbReference>
<evidence type="ECO:0000259" key="5">
    <source>
        <dbReference type="Pfam" id="PF03537"/>
    </source>
</evidence>
<feature type="region of interest" description="Disordered" evidence="3">
    <location>
        <begin position="56"/>
        <end position="93"/>
    </location>
</feature>
<proteinExistence type="predicted"/>
<dbReference type="STRING" id="1555241.A0A4P9X0Z2"/>
<keyword evidence="7" id="KW-1185">Reference proteome</keyword>
<dbReference type="PANTHER" id="PTHR35273:SF2">
    <property type="entry name" value="ALPHA-GALACTOSIDASE"/>
    <property type="match status" value="1"/>
</dbReference>
<dbReference type="InterPro" id="IPR013785">
    <property type="entry name" value="Aldolase_TIM"/>
</dbReference>
<feature type="signal peptide" evidence="4">
    <location>
        <begin position="1"/>
        <end position="18"/>
    </location>
</feature>
<dbReference type="Pfam" id="PF03537">
    <property type="entry name" value="Glyco_hydro_114"/>
    <property type="match status" value="1"/>
</dbReference>
<keyword evidence="4" id="KW-0732">Signal</keyword>
<feature type="non-terminal residue" evidence="6">
    <location>
        <position position="268"/>
    </location>
</feature>
<feature type="chain" id="PRO_5020463160" description="alpha-galactosidase" evidence="4">
    <location>
        <begin position="19"/>
        <end position="268"/>
    </location>
</feature>
<gene>
    <name evidence="6" type="ORF">CXG81DRAFT_15979</name>
</gene>
<evidence type="ECO:0000313" key="7">
    <source>
        <dbReference type="Proteomes" id="UP000274922"/>
    </source>
</evidence>
<reference evidence="7" key="1">
    <citation type="journal article" date="2018" name="Nat. Microbiol.">
        <title>Leveraging single-cell genomics to expand the fungal tree of life.</title>
        <authorList>
            <person name="Ahrendt S.R."/>
            <person name="Quandt C.A."/>
            <person name="Ciobanu D."/>
            <person name="Clum A."/>
            <person name="Salamov A."/>
            <person name="Andreopoulos B."/>
            <person name="Cheng J.F."/>
            <person name="Woyke T."/>
            <person name="Pelin A."/>
            <person name="Henrissat B."/>
            <person name="Reynolds N.K."/>
            <person name="Benny G.L."/>
            <person name="Smith M.E."/>
            <person name="James T.Y."/>
            <person name="Grigoriev I.V."/>
        </authorList>
    </citation>
    <scope>NUCLEOTIDE SEQUENCE [LARGE SCALE GENOMIC DNA]</scope>
    <source>
        <strain evidence="7">ATCC 52028</strain>
    </source>
</reference>
<organism evidence="6 7">
    <name type="scientific">Caulochytrium protostelioides</name>
    <dbReference type="NCBI Taxonomy" id="1555241"/>
    <lineage>
        <taxon>Eukaryota</taxon>
        <taxon>Fungi</taxon>
        <taxon>Fungi incertae sedis</taxon>
        <taxon>Chytridiomycota</taxon>
        <taxon>Chytridiomycota incertae sedis</taxon>
        <taxon>Chytridiomycetes</taxon>
        <taxon>Caulochytriales</taxon>
        <taxon>Caulochytriaceae</taxon>
        <taxon>Caulochytrium</taxon>
    </lineage>
</organism>
<dbReference type="Gene3D" id="3.20.20.70">
    <property type="entry name" value="Aldolase class I"/>
    <property type="match status" value="1"/>
</dbReference>
<feature type="compositionally biased region" description="Low complexity" evidence="3">
    <location>
        <begin position="61"/>
        <end position="76"/>
    </location>
</feature>
<dbReference type="GO" id="GO:0004557">
    <property type="term" value="F:alpha-galactosidase activity"/>
    <property type="evidence" value="ECO:0007669"/>
    <property type="project" value="UniProtKB-EC"/>
</dbReference>